<comment type="caution">
    <text evidence="1">The sequence shown here is derived from an EMBL/GenBank/DDBJ whole genome shotgun (WGS) entry which is preliminary data.</text>
</comment>
<dbReference type="RefSeq" id="WP_119432644.1">
    <property type="nucleotide sequence ID" value="NZ_QWGE01000004.1"/>
</dbReference>
<evidence type="ECO:0000313" key="1">
    <source>
        <dbReference type="EMBL" id="RIJ36697.1"/>
    </source>
</evidence>
<dbReference type="Pfam" id="PF08811">
    <property type="entry name" value="DUF1800"/>
    <property type="match status" value="1"/>
</dbReference>
<keyword evidence="2" id="KW-1185">Reference proteome</keyword>
<proteinExistence type="predicted"/>
<gene>
    <name evidence="1" type="ORF">D1627_12715</name>
</gene>
<name>A0A399S467_9BACT</name>
<dbReference type="EMBL" id="QWGE01000004">
    <property type="protein sequence ID" value="RIJ36697.1"/>
    <property type="molecule type" value="Genomic_DNA"/>
</dbReference>
<organism evidence="1 2">
    <name type="scientific">Pontibacter oryzae</name>
    <dbReference type="NCBI Taxonomy" id="2304593"/>
    <lineage>
        <taxon>Bacteria</taxon>
        <taxon>Pseudomonadati</taxon>
        <taxon>Bacteroidota</taxon>
        <taxon>Cytophagia</taxon>
        <taxon>Cytophagales</taxon>
        <taxon>Hymenobacteraceae</taxon>
        <taxon>Pontibacter</taxon>
    </lineage>
</organism>
<protein>
    <submittedName>
        <fullName evidence="1">DUF1800 domain-containing protein</fullName>
    </submittedName>
</protein>
<evidence type="ECO:0000313" key="2">
    <source>
        <dbReference type="Proteomes" id="UP000266005"/>
    </source>
</evidence>
<dbReference type="Proteomes" id="UP000266005">
    <property type="component" value="Unassembled WGS sequence"/>
</dbReference>
<dbReference type="InterPro" id="IPR014917">
    <property type="entry name" value="DUF1800"/>
</dbReference>
<dbReference type="OrthoDB" id="9772295at2"/>
<sequence>MMALITEAQKIRHLQWRAGFGPIPGDATTESLKKAIKQLLNENSGAQPLAVPIPDLQSISKLSGEQRAAAAKMLRESLQELNRAWLTQMATSKAQLREKMTLFWHGHFACRLRHPGLAQAQNNTLRAYALRPFPELLSAVAKDPAMLQFLNNQQNRKQQPNENFARELLELFTLGRGHYTEQDIKEAARAFTGWGYNLQGEFVFRARQHDEGRKTFMGRSGNFNGDDILKIILDNPRTATFITQKIYTFFVSEQPNALRVETLAKQFFDSGYNMQVLLEQIFTSDWFYTSEVMGSHIKSPVELLVGMQRMFSLNYTEERAPIVLQNVLGQVLFQPPNVSGWKGGPSWIDSSTLAFRLRMGQALLQDAALEVALKPDDDTEPTKPVAKRVDGLRIVRAKADLSHFYKAFQKVPQQQLAESMANYLLQVPLQPQKLAMIQQSIPAHGSQEEKMMAVLLRVVSLPEYQLS</sequence>
<accession>A0A399S467</accession>
<dbReference type="AlphaFoldDB" id="A0A399S467"/>
<reference evidence="2" key="1">
    <citation type="submission" date="2018-08" db="EMBL/GenBank/DDBJ databases">
        <title>Mucilaginibacter sp. MYSH2.</title>
        <authorList>
            <person name="Seo T."/>
        </authorList>
    </citation>
    <scope>NUCLEOTIDE SEQUENCE [LARGE SCALE GENOMIC DNA]</scope>
    <source>
        <strain evidence="2">KIRAN</strain>
    </source>
</reference>